<evidence type="ECO:0000256" key="11">
    <source>
        <dbReference type="SAM" id="SignalP"/>
    </source>
</evidence>
<comment type="function">
    <text evidence="6">Probable E3 ubiquitin-protein ligase which mediates ubiquitination and subsequent proteasomal degradation of target proteins.</text>
</comment>
<dbReference type="Gene3D" id="3.30.420.10">
    <property type="entry name" value="Ribonuclease H-like superfamily/Ribonuclease H"/>
    <property type="match status" value="1"/>
</dbReference>
<feature type="region of interest" description="Disordered" evidence="10">
    <location>
        <begin position="567"/>
        <end position="612"/>
    </location>
</feature>
<dbReference type="CDD" id="cd09272">
    <property type="entry name" value="RNase_HI_RT_Ty1"/>
    <property type="match status" value="1"/>
</dbReference>
<keyword evidence="8" id="KW-0479">Metal-binding</keyword>
<evidence type="ECO:0000313" key="16">
    <source>
        <dbReference type="Proteomes" id="UP000436088"/>
    </source>
</evidence>
<dbReference type="GO" id="GO:0061630">
    <property type="term" value="F:ubiquitin protein ligase activity"/>
    <property type="evidence" value="ECO:0007669"/>
    <property type="project" value="UniProtKB-EC"/>
</dbReference>
<dbReference type="SMART" id="SM00119">
    <property type="entry name" value="HECTc"/>
    <property type="match status" value="1"/>
</dbReference>
<feature type="compositionally biased region" description="Basic residues" evidence="10">
    <location>
        <begin position="600"/>
        <end position="612"/>
    </location>
</feature>
<feature type="domain" description="HECT" evidence="13">
    <location>
        <begin position="302"/>
        <end position="408"/>
    </location>
</feature>
<dbReference type="InterPro" id="IPR036397">
    <property type="entry name" value="RNaseH_sf"/>
</dbReference>
<evidence type="ECO:0000256" key="6">
    <source>
        <dbReference type="ARBA" id="ARBA00057703"/>
    </source>
</evidence>
<dbReference type="InterPro" id="IPR035983">
    <property type="entry name" value="Hect_E3_ubiquitin_ligase"/>
</dbReference>
<comment type="catalytic activity">
    <reaction evidence="1">
        <text>S-ubiquitinyl-[E2 ubiquitin-conjugating enzyme]-L-cysteine + [acceptor protein]-L-lysine = [E2 ubiquitin-conjugating enzyme]-L-cysteine + N(6)-ubiquitinyl-[acceptor protein]-L-lysine.</text>
        <dbReference type="EC" id="2.3.2.26"/>
    </reaction>
</comment>
<evidence type="ECO:0000256" key="2">
    <source>
        <dbReference type="ARBA" id="ARBA00012485"/>
    </source>
</evidence>
<comment type="caution">
    <text evidence="15">The sequence shown here is derived from an EMBL/GenBank/DDBJ whole genome shotgun (WGS) entry which is preliminary data.</text>
</comment>
<keyword evidence="4" id="KW-0064">Aspartyl protease</keyword>
<accession>A0A6A3C800</accession>
<feature type="compositionally biased region" description="Basic and acidic residues" evidence="10">
    <location>
        <begin position="567"/>
        <end position="576"/>
    </location>
</feature>
<comment type="caution">
    <text evidence="9">Lacks conserved residue(s) required for the propagation of feature annotation.</text>
</comment>
<feature type="compositionally biased region" description="Polar residues" evidence="10">
    <location>
        <begin position="577"/>
        <end position="590"/>
    </location>
</feature>
<dbReference type="GO" id="GO:0004190">
    <property type="term" value="F:aspartic-type endopeptidase activity"/>
    <property type="evidence" value="ECO:0007669"/>
    <property type="project" value="UniProtKB-KW"/>
</dbReference>
<keyword evidence="4" id="KW-0378">Hydrolase</keyword>
<evidence type="ECO:0000256" key="4">
    <source>
        <dbReference type="ARBA" id="ARBA00022750"/>
    </source>
</evidence>
<dbReference type="PROSITE" id="PS50158">
    <property type="entry name" value="ZF_CCHC"/>
    <property type="match status" value="1"/>
</dbReference>
<dbReference type="InterPro" id="IPR001584">
    <property type="entry name" value="Integrase_cat-core"/>
</dbReference>
<dbReference type="SUPFAM" id="SSF56672">
    <property type="entry name" value="DNA/RNA polymerases"/>
    <property type="match status" value="1"/>
</dbReference>
<dbReference type="InterPro" id="IPR052965">
    <property type="entry name" value="Pigment-catalase-like"/>
</dbReference>
<dbReference type="InterPro" id="IPR054722">
    <property type="entry name" value="PolX-like_BBD"/>
</dbReference>
<dbReference type="Proteomes" id="UP000436088">
    <property type="component" value="Unassembled WGS sequence"/>
</dbReference>
<keyword evidence="3" id="KW-0808">Transferase</keyword>
<evidence type="ECO:0000313" key="15">
    <source>
        <dbReference type="EMBL" id="KAE8725385.1"/>
    </source>
</evidence>
<dbReference type="EMBL" id="VEPZ02000425">
    <property type="protein sequence ID" value="KAE8725385.1"/>
    <property type="molecule type" value="Genomic_DNA"/>
</dbReference>
<dbReference type="PANTHER" id="PTHR31694:SF12">
    <property type="entry name" value="DESICCATION-LIKE PROTEIN"/>
    <property type="match status" value="1"/>
</dbReference>
<evidence type="ECO:0000256" key="10">
    <source>
        <dbReference type="SAM" id="MobiDB-lite"/>
    </source>
</evidence>
<feature type="domain" description="Integrase catalytic" evidence="14">
    <location>
        <begin position="860"/>
        <end position="1025"/>
    </location>
</feature>
<dbReference type="Pfam" id="PF14223">
    <property type="entry name" value="Retrotran_gag_2"/>
    <property type="match status" value="1"/>
</dbReference>
<dbReference type="Pfam" id="PF00665">
    <property type="entry name" value="rve"/>
    <property type="match status" value="1"/>
</dbReference>
<dbReference type="Gene3D" id="3.30.2160.10">
    <property type="entry name" value="Hect, E3 ligase catalytic domain"/>
    <property type="match status" value="1"/>
</dbReference>
<feature type="chain" id="PRO_5025639983" description="HECT-type E3 ubiquitin transferase" evidence="11">
    <location>
        <begin position="29"/>
        <end position="1623"/>
    </location>
</feature>
<dbReference type="Pfam" id="PF07727">
    <property type="entry name" value="RVT_2"/>
    <property type="match status" value="1"/>
</dbReference>
<dbReference type="GO" id="GO:0003676">
    <property type="term" value="F:nucleic acid binding"/>
    <property type="evidence" value="ECO:0007669"/>
    <property type="project" value="InterPro"/>
</dbReference>
<dbReference type="SUPFAM" id="SSF53098">
    <property type="entry name" value="Ribonuclease H-like"/>
    <property type="match status" value="1"/>
</dbReference>
<dbReference type="InterPro" id="IPR036875">
    <property type="entry name" value="Znf_CCHC_sf"/>
</dbReference>
<dbReference type="SUPFAM" id="SSF56204">
    <property type="entry name" value="Hect, E3 ligase catalytic domain"/>
    <property type="match status" value="1"/>
</dbReference>
<dbReference type="Pfam" id="PF13976">
    <property type="entry name" value="gag_pre-integrs"/>
    <property type="match status" value="1"/>
</dbReference>
<dbReference type="InterPro" id="IPR001878">
    <property type="entry name" value="Znf_CCHC"/>
</dbReference>
<feature type="domain" description="CCHC-type" evidence="12">
    <location>
        <begin position="615"/>
        <end position="629"/>
    </location>
</feature>
<keyword evidence="8" id="KW-0863">Zinc-finger</keyword>
<dbReference type="PROSITE" id="PS50994">
    <property type="entry name" value="INTEGRASE"/>
    <property type="match status" value="1"/>
</dbReference>
<dbReference type="Pfam" id="PF22936">
    <property type="entry name" value="Pol_BBD"/>
    <property type="match status" value="1"/>
</dbReference>
<reference evidence="15" key="1">
    <citation type="submission" date="2019-09" db="EMBL/GenBank/DDBJ databases">
        <title>Draft genome information of white flower Hibiscus syriacus.</title>
        <authorList>
            <person name="Kim Y.-M."/>
        </authorList>
    </citation>
    <scope>NUCLEOTIDE SEQUENCE [LARGE SCALE GENOMIC DNA]</scope>
    <source>
        <strain evidence="15">YM2019G1</strain>
    </source>
</reference>
<dbReference type="EC" id="2.3.2.26" evidence="2"/>
<evidence type="ECO:0000256" key="3">
    <source>
        <dbReference type="ARBA" id="ARBA00022679"/>
    </source>
</evidence>
<dbReference type="GO" id="GO:0008270">
    <property type="term" value="F:zinc ion binding"/>
    <property type="evidence" value="ECO:0007669"/>
    <property type="project" value="UniProtKB-KW"/>
</dbReference>
<dbReference type="SUPFAM" id="SSF57756">
    <property type="entry name" value="Retrovirus zinc finger-like domains"/>
    <property type="match status" value="1"/>
</dbReference>
<evidence type="ECO:0000259" key="14">
    <source>
        <dbReference type="PROSITE" id="PS50994"/>
    </source>
</evidence>
<proteinExistence type="inferred from homology"/>
<keyword evidence="5 9" id="KW-0833">Ubl conjugation pathway</keyword>
<dbReference type="InterPro" id="IPR043502">
    <property type="entry name" value="DNA/RNA_pol_sf"/>
</dbReference>
<keyword evidence="8" id="KW-0862">Zinc</keyword>
<feature type="signal peptide" evidence="11">
    <location>
        <begin position="1"/>
        <end position="28"/>
    </location>
</feature>
<organism evidence="15 16">
    <name type="scientific">Hibiscus syriacus</name>
    <name type="common">Rose of Sharon</name>
    <dbReference type="NCBI Taxonomy" id="106335"/>
    <lineage>
        <taxon>Eukaryota</taxon>
        <taxon>Viridiplantae</taxon>
        <taxon>Streptophyta</taxon>
        <taxon>Embryophyta</taxon>
        <taxon>Tracheophyta</taxon>
        <taxon>Spermatophyta</taxon>
        <taxon>Magnoliopsida</taxon>
        <taxon>eudicotyledons</taxon>
        <taxon>Gunneridae</taxon>
        <taxon>Pentapetalae</taxon>
        <taxon>rosids</taxon>
        <taxon>malvids</taxon>
        <taxon>Malvales</taxon>
        <taxon>Malvaceae</taxon>
        <taxon>Malvoideae</taxon>
        <taxon>Hibiscus</taxon>
    </lineage>
</organism>
<keyword evidence="16" id="KW-1185">Reference proteome</keyword>
<dbReference type="GO" id="GO:0015074">
    <property type="term" value="P:DNA integration"/>
    <property type="evidence" value="ECO:0007669"/>
    <property type="project" value="InterPro"/>
</dbReference>
<dbReference type="Pfam" id="PF13668">
    <property type="entry name" value="Ferritin_2"/>
    <property type="match status" value="1"/>
</dbReference>
<evidence type="ECO:0000256" key="9">
    <source>
        <dbReference type="PROSITE-ProRule" id="PRU00104"/>
    </source>
</evidence>
<gene>
    <name evidence="15" type="ORF">F3Y22_tig00008864pilonHSYRG00005</name>
</gene>
<dbReference type="InterPro" id="IPR012337">
    <property type="entry name" value="RNaseH-like_sf"/>
</dbReference>
<dbReference type="PROSITE" id="PS50237">
    <property type="entry name" value="HECT"/>
    <property type="match status" value="1"/>
</dbReference>
<name>A0A6A3C800_HIBSY</name>
<dbReference type="Pfam" id="PF00632">
    <property type="entry name" value="HECT"/>
    <property type="match status" value="1"/>
</dbReference>
<dbReference type="InterPro" id="IPR013103">
    <property type="entry name" value="RVT_2"/>
</dbReference>
<evidence type="ECO:0000259" key="13">
    <source>
        <dbReference type="PROSITE" id="PS50237"/>
    </source>
</evidence>
<dbReference type="PANTHER" id="PTHR31694">
    <property type="entry name" value="DESICCATION-LIKE PROTEIN"/>
    <property type="match status" value="1"/>
</dbReference>
<protein>
    <recommendedName>
        <fullName evidence="2">HECT-type E3 ubiquitin transferase</fullName>
        <ecNumber evidence="2">2.3.2.26</ecNumber>
    </recommendedName>
</protein>
<feature type="region of interest" description="Disordered" evidence="10">
    <location>
        <begin position="1046"/>
        <end position="1079"/>
    </location>
</feature>
<keyword evidence="11" id="KW-0732">Signal</keyword>
<evidence type="ECO:0000256" key="5">
    <source>
        <dbReference type="ARBA" id="ARBA00022786"/>
    </source>
</evidence>
<dbReference type="FunFam" id="3.30.2160.10:FF:000002">
    <property type="entry name" value="Putative Ubiquitin-protein ligase E3C"/>
    <property type="match status" value="1"/>
</dbReference>
<dbReference type="SMART" id="SM00343">
    <property type="entry name" value="ZnF_C2HC"/>
    <property type="match status" value="1"/>
</dbReference>
<evidence type="ECO:0000259" key="12">
    <source>
        <dbReference type="PROSITE" id="PS50158"/>
    </source>
</evidence>
<evidence type="ECO:0000256" key="8">
    <source>
        <dbReference type="PROSITE-ProRule" id="PRU00047"/>
    </source>
</evidence>
<keyword evidence="4" id="KW-0645">Protease</keyword>
<sequence length="1623" mass="182968">MTTPYLLSSAAIVFISLSVISLLPSTYSADFADGYNNSSVPETDLDLLEFPLNLEYLEAEFFLYGALGHGLDKVAPELADGGPSPIGAKKANLDTLINDVVLQFAYQEVGHLKAIKKTVKGFPRPQLDLSASLFAKVIDKAFGKPLMPPFDPYANSINFLIASYLIPYVGLTGYVGANPKLQGLLGVESGQDAVIRGLLYQHATVNVFPYQFVVAEFTNRISNLRNTLGRAGTKDEGLIVPVDFGAEGKVVGNVLAGDEFSVAFDRTPEEILRIVYGSGNESVPGGFFPKGADGNIAKYNYLNDLPSLDPELYRHLIFLKHYRGDISELELYFVIVNNEYGEQTEEELLPGGKNILVTNENVITFIHLVSNHRLNFQIRQQSTHFLGGFQQLIRKEWIAMFNEHGLQMKAILRKDGCLAAINERPVDFADDNKWNEMDGNAMANFHLALADEVLSSIEEKKTAKEIWDHLTKLYEATSLHNKIFLKRKLYTLRMSESTSVTEHLNTLNTLFSQLTSLSCKIGEQERAELLLQSLPDSYDQLIINLTNSNVISLVFDDVAAAVLQEENRRKNKEDKQVNLQQAEALTTTRGRSTERGQSSSHKHGRSKSRSKKNLKCYHCGKKGHLKKDCWSLNKNSNPQGNTANTSDDGDALCCEASTTVEGRKRFADIWLIDSGATYHMTSRREWFHHYEPVSGGSVYSCNDHALDIVGVGTIKLKMYDGTIKVVRDVRHVKGLKKNLLSYGLLDNNASKIETHKGIMKVFRGALVVLKGEKIAANLYMLKGETLLEAEASVASCSSDSAMLWHKKLGHMSEQGMKVLVEQKLLPSLTKASLPLCEHCITSKQHRLKFNTSNSRGKSVLELVHSDVWQAPVTSLGRAKYFVSFIDDYSRRCWVYPIKKKSDVFATFKNFKARVELDSGNKIKCFRTDNGGEYTSEEFDDFCKREGIKRQFTVANTPQQNGVAERMNRTLLERTRAMLRDAGLENHSGQKQSIPPVICIVYVMYNSQEISKLDPKSRKCKFLGYADGVKGYRLWDPTARKVIISRDEVEQGDSSEAEPAHDEQELESSEAPITRQSDRVRRRPNWHSDYVIEGNIAYCLLTEDGEPSTYQEAINSSDASLWMMAMQEEIEALHKNNTWDLVPLPQGRKPIGNKWVFKIKRNVDDQVERYRARLVVKGYAQKEGIDFNEIFSPVVRLTTVRVLLAMCATLNLHLEQLDVKTAFLHGNLEEEIYMLQPEGFEEKEKKNLVCRLNKSLYGLKQAPRCWYKRFDSFIMCLGYNRLNADPCAYFKRSGDNDFVILLLYVDDMLVAGPNKDHIEELKAQLAREFEMKDLGSANKILGMQIHRDRSNRKIWLSQKNYLKKILSRFSMQDCKPISTPLPINFKLSSSMSPSSEEERMEMSRVPYASAVGSLMFAMICTRPDIAQAVGVVSRYMANPGKEHWNTVKRILRYIKGTSNVALCYRGSNLLINGYVDSDYAGDLDKSKSTTGYVFKVAGGAVSWVSKLQSVVATSTTEAEYVAATQASKEAIWLKMLYEELGHNQEYVSLFCDSQSALHLARNPAFHSRTKHIRVQYHFIREKVEEGTVDMQKIHTKDNIADFMTKAINADKFTWCRSSCGLSET</sequence>
<evidence type="ECO:0000256" key="1">
    <source>
        <dbReference type="ARBA" id="ARBA00000885"/>
    </source>
</evidence>
<dbReference type="Gene3D" id="4.10.60.10">
    <property type="entry name" value="Zinc finger, CCHC-type"/>
    <property type="match status" value="1"/>
</dbReference>
<dbReference type="InterPro" id="IPR057670">
    <property type="entry name" value="SH3_retrovirus"/>
</dbReference>
<comment type="similarity">
    <text evidence="7">Belongs to the UPL family.</text>
</comment>
<evidence type="ECO:0000256" key="7">
    <source>
        <dbReference type="ARBA" id="ARBA00061247"/>
    </source>
</evidence>
<dbReference type="Pfam" id="PF25597">
    <property type="entry name" value="SH3_retrovirus"/>
    <property type="match status" value="1"/>
</dbReference>
<dbReference type="InterPro" id="IPR000569">
    <property type="entry name" value="HECT_dom"/>
</dbReference>
<dbReference type="InterPro" id="IPR025724">
    <property type="entry name" value="GAG-pre-integrase_dom"/>
</dbReference>